<protein>
    <recommendedName>
        <fullName evidence="3">CCHC-type domain-containing protein</fullName>
    </recommendedName>
</protein>
<sequence>MDFQISRISCTNGGFLKKSGGQLVLINETVQWMEFESLSMVCFSCGRYVHVRKMCPKKATETSQLEVEVLTVVKENPVGDLVEYGPWMVINRKSRWSSRPNCIQQAFVLGYEGMAPDLRLYLSALIVAISGG</sequence>
<gene>
    <name evidence="1" type="ORF">PVK06_044337</name>
</gene>
<reference evidence="1 2" key="1">
    <citation type="submission" date="2023-03" db="EMBL/GenBank/DDBJ databases">
        <title>WGS of Gossypium arboreum.</title>
        <authorList>
            <person name="Yu D."/>
        </authorList>
    </citation>
    <scope>NUCLEOTIDE SEQUENCE [LARGE SCALE GENOMIC DNA]</scope>
    <source>
        <tissue evidence="1">Leaf</tissue>
    </source>
</reference>
<evidence type="ECO:0000313" key="2">
    <source>
        <dbReference type="Proteomes" id="UP001358586"/>
    </source>
</evidence>
<dbReference type="EMBL" id="JARKNE010000012">
    <property type="protein sequence ID" value="KAK5776378.1"/>
    <property type="molecule type" value="Genomic_DNA"/>
</dbReference>
<evidence type="ECO:0008006" key="3">
    <source>
        <dbReference type="Google" id="ProtNLM"/>
    </source>
</evidence>
<comment type="caution">
    <text evidence="1">The sequence shown here is derived from an EMBL/GenBank/DDBJ whole genome shotgun (WGS) entry which is preliminary data.</text>
</comment>
<dbReference type="Proteomes" id="UP001358586">
    <property type="component" value="Chromosome 12"/>
</dbReference>
<organism evidence="1 2">
    <name type="scientific">Gossypium arboreum</name>
    <name type="common">Tree cotton</name>
    <name type="synonym">Gossypium nanking</name>
    <dbReference type="NCBI Taxonomy" id="29729"/>
    <lineage>
        <taxon>Eukaryota</taxon>
        <taxon>Viridiplantae</taxon>
        <taxon>Streptophyta</taxon>
        <taxon>Embryophyta</taxon>
        <taxon>Tracheophyta</taxon>
        <taxon>Spermatophyta</taxon>
        <taxon>Magnoliopsida</taxon>
        <taxon>eudicotyledons</taxon>
        <taxon>Gunneridae</taxon>
        <taxon>Pentapetalae</taxon>
        <taxon>rosids</taxon>
        <taxon>malvids</taxon>
        <taxon>Malvales</taxon>
        <taxon>Malvaceae</taxon>
        <taxon>Malvoideae</taxon>
        <taxon>Gossypium</taxon>
    </lineage>
</organism>
<evidence type="ECO:0000313" key="1">
    <source>
        <dbReference type="EMBL" id="KAK5776378.1"/>
    </source>
</evidence>
<proteinExistence type="predicted"/>
<keyword evidence="2" id="KW-1185">Reference proteome</keyword>
<name>A0ABR0MR04_GOSAR</name>
<accession>A0ABR0MR04</accession>